<feature type="chain" id="PRO_5045331645" description="Lipoprotein" evidence="1">
    <location>
        <begin position="28"/>
        <end position="292"/>
    </location>
</feature>
<protein>
    <recommendedName>
        <fullName evidence="4">Lipoprotein</fullName>
    </recommendedName>
</protein>
<gene>
    <name evidence="2" type="ORF">RM641_23545</name>
</gene>
<evidence type="ECO:0000313" key="3">
    <source>
        <dbReference type="Proteomes" id="UP001183586"/>
    </source>
</evidence>
<comment type="caution">
    <text evidence="2">The sequence shown here is derived from an EMBL/GenBank/DDBJ whole genome shotgun (WGS) entry which is preliminary data.</text>
</comment>
<reference evidence="3" key="1">
    <citation type="submission" date="2023-07" db="EMBL/GenBank/DDBJ databases">
        <title>30 novel species of actinomycetes from the DSMZ collection.</title>
        <authorList>
            <person name="Nouioui I."/>
        </authorList>
    </citation>
    <scope>NUCLEOTIDE SEQUENCE [LARGE SCALE GENOMIC DNA]</scope>
    <source>
        <strain evidence="3">DSM 41921</strain>
    </source>
</reference>
<accession>A0ABU2PF00</accession>
<keyword evidence="3" id="KW-1185">Reference proteome</keyword>
<feature type="signal peptide" evidence="1">
    <location>
        <begin position="1"/>
        <end position="27"/>
    </location>
</feature>
<dbReference type="Proteomes" id="UP001183586">
    <property type="component" value="Unassembled WGS sequence"/>
</dbReference>
<evidence type="ECO:0000256" key="1">
    <source>
        <dbReference type="SAM" id="SignalP"/>
    </source>
</evidence>
<proteinExistence type="predicted"/>
<evidence type="ECO:0008006" key="4">
    <source>
        <dbReference type="Google" id="ProtNLM"/>
    </source>
</evidence>
<evidence type="ECO:0000313" key="2">
    <source>
        <dbReference type="EMBL" id="MDT0390412.1"/>
    </source>
</evidence>
<name>A0ABU2PF00_9ACTN</name>
<organism evidence="2 3">
    <name type="scientific">Streptomyces dubilierae</name>
    <dbReference type="NCBI Taxonomy" id="3075533"/>
    <lineage>
        <taxon>Bacteria</taxon>
        <taxon>Bacillati</taxon>
        <taxon>Actinomycetota</taxon>
        <taxon>Actinomycetes</taxon>
        <taxon>Kitasatosporales</taxon>
        <taxon>Streptomycetaceae</taxon>
        <taxon>Streptomyces</taxon>
    </lineage>
</organism>
<keyword evidence="1" id="KW-0732">Signal</keyword>
<dbReference type="EMBL" id="JAVREU010000011">
    <property type="protein sequence ID" value="MDT0390412.1"/>
    <property type="molecule type" value="Genomic_DNA"/>
</dbReference>
<dbReference type="RefSeq" id="WP_311684979.1">
    <property type="nucleotide sequence ID" value="NZ_JAVREU010000011.1"/>
</dbReference>
<sequence length="292" mass="32673">MFPTTAHPRAALVTALAVLATGCAASAAPRTDGTARPVAPTAEVRSLVLPFDTYELSHQESFEVAEARDLLIRACMRKRGHDWQVIDYPAHVDDLKNRRRYGVIEKAVAGKFGYHANAEVLSAGTEITELRKKRDESLGSAGIRAAYDEKNGCGYRANDHLERDGALADYDRFNRLSSDLLKKTKKHPEAVEALNRWETCMRRRGFDYRTPDEAVSDARWWSRASAPASDEEIATASADVRCKQRARLVGVLFRVESALQRQAVADDRAYFSRLAEAKARHLEHARQVIARH</sequence>